<evidence type="ECO:0000313" key="5">
    <source>
        <dbReference type="Proteomes" id="UP001152599"/>
    </source>
</evidence>
<dbReference type="SUPFAM" id="SSF50969">
    <property type="entry name" value="YVTN repeat-like/Quinoprotein amine dehydrogenase"/>
    <property type="match status" value="1"/>
</dbReference>
<evidence type="ECO:0000256" key="2">
    <source>
        <dbReference type="SAM" id="SignalP"/>
    </source>
</evidence>
<accession>A0A9X4N005</accession>
<comment type="caution">
    <text evidence="4">The sequence shown here is derived from an EMBL/GenBank/DDBJ whole genome shotgun (WGS) entry which is preliminary data.</text>
</comment>
<evidence type="ECO:0000256" key="1">
    <source>
        <dbReference type="ARBA" id="ARBA00022729"/>
    </source>
</evidence>
<dbReference type="Pfam" id="PF18962">
    <property type="entry name" value="Por_Secre_tail"/>
    <property type="match status" value="1"/>
</dbReference>
<dbReference type="RefSeq" id="WP_304421194.1">
    <property type="nucleotide sequence ID" value="NZ_JANCMU010000007.1"/>
</dbReference>
<dbReference type="Gene3D" id="2.60.120.380">
    <property type="match status" value="1"/>
</dbReference>
<reference evidence="4" key="1">
    <citation type="submission" date="2022-07" db="EMBL/GenBank/DDBJ databases">
        <title>Description and genome-wide analysis of Profundicola chukchiensis gen. nov., sp. nov., marine bacteria isolated from bottom sediments of the Chukchi Sea.</title>
        <authorList>
            <person name="Romanenko L."/>
            <person name="Otstavnykh N."/>
            <person name="Kurilenko V."/>
            <person name="Eremeev V."/>
            <person name="Velansky P."/>
            <person name="Mikhailov V."/>
            <person name="Isaeva M."/>
        </authorList>
    </citation>
    <scope>NUCLEOTIDE SEQUENCE</scope>
    <source>
        <strain evidence="4">KMM 9713</strain>
    </source>
</reference>
<gene>
    <name evidence="4" type="ORF">NMK71_10680</name>
</gene>
<name>A0A9X4N005_9FLAO</name>
<organism evidence="4 5">
    <name type="scientific">Profundicola chukchiensis</name>
    <dbReference type="NCBI Taxonomy" id="2961959"/>
    <lineage>
        <taxon>Bacteria</taxon>
        <taxon>Pseudomonadati</taxon>
        <taxon>Bacteroidota</taxon>
        <taxon>Flavobacteriia</taxon>
        <taxon>Flavobacteriales</taxon>
        <taxon>Weeksellaceae</taxon>
        <taxon>Profundicola</taxon>
    </lineage>
</organism>
<keyword evidence="1 2" id="KW-0732">Signal</keyword>
<evidence type="ECO:0000313" key="4">
    <source>
        <dbReference type="EMBL" id="MDG4946882.1"/>
    </source>
</evidence>
<dbReference type="NCBIfam" id="TIGR04183">
    <property type="entry name" value="Por_Secre_tail"/>
    <property type="match status" value="1"/>
</dbReference>
<keyword evidence="5" id="KW-1185">Reference proteome</keyword>
<dbReference type="Proteomes" id="UP001152599">
    <property type="component" value="Unassembled WGS sequence"/>
</dbReference>
<protein>
    <submittedName>
        <fullName evidence="4">T9SS type A sorting domain-containing protein</fullName>
    </submittedName>
</protein>
<evidence type="ECO:0000259" key="3">
    <source>
        <dbReference type="Pfam" id="PF18962"/>
    </source>
</evidence>
<dbReference type="InterPro" id="IPR011044">
    <property type="entry name" value="Quino_amine_DH_bsu"/>
</dbReference>
<sequence length="358" mass="39117">MKKTLLTALVVFGLGSGLAQSDIIAVSGENVKAIAFKDFRFIDLKGENDKVIVNKNSEMPDQVVGMSYDTKNQNLIMIGMFSPDIYTYNLQTGESKRVYATGKANSKCQIAEQFSRMATLPNGKSYALNNGSTQLLEITPISSGYSVKDLGALNSDLKLDQYKFYGGDLIADNAGNLYLISAYSHVVKINPKDMKAELIGSIEGLEKGFTTNGSAVMSNGEVLLSNAQGKGFYTLDFNSLKAKRVDTKSSTPLYDMASPYFLQDASTSVASNAFFSIYPTKVTDRQINISLNTKLSGMGQVSVYDIDGNNLIRSKMNLGDAQNIKSLNLNNLSPGNYYIKVVDDNGKELINEKFILIR</sequence>
<feature type="domain" description="Secretion system C-terminal sorting" evidence="3">
    <location>
        <begin position="277"/>
        <end position="355"/>
    </location>
</feature>
<feature type="signal peptide" evidence="2">
    <location>
        <begin position="1"/>
        <end position="21"/>
    </location>
</feature>
<dbReference type="InterPro" id="IPR026444">
    <property type="entry name" value="Secre_tail"/>
</dbReference>
<dbReference type="AlphaFoldDB" id="A0A9X4N005"/>
<proteinExistence type="predicted"/>
<dbReference type="EMBL" id="JANCMU010000007">
    <property type="protein sequence ID" value="MDG4946882.1"/>
    <property type="molecule type" value="Genomic_DNA"/>
</dbReference>
<feature type="chain" id="PRO_5040982034" evidence="2">
    <location>
        <begin position="22"/>
        <end position="358"/>
    </location>
</feature>